<name>A0A0P0W9D4_ORYSJ</name>
<sequence length="114" mass="12520">MNHGQMLAIVDEIMIPTLYVDLPLVLDLLQQEVDLAVEEEQECLEFLDCKNTDINSLEEKEEMICTNVHGVPAFCHKQLLGVAMALTTACPRRGFASGPAFSPTRSGALCARKA</sequence>
<dbReference type="AlphaFoldDB" id="A0A0P0W9D4"/>
<dbReference type="EMBL" id="AP014960">
    <property type="protein sequence ID" value="BAS88860.1"/>
    <property type="molecule type" value="Genomic_DNA"/>
</dbReference>
<dbReference type="Proteomes" id="UP000059680">
    <property type="component" value="Chromosome 4"/>
</dbReference>
<dbReference type="PaxDb" id="39947-A0A0P0W9D4"/>
<protein>
    <submittedName>
        <fullName evidence="1">Os04g0377166 protein</fullName>
    </submittedName>
</protein>
<reference evidence="2" key="1">
    <citation type="journal article" date="2005" name="Nature">
        <title>The map-based sequence of the rice genome.</title>
        <authorList>
            <consortium name="International rice genome sequencing project (IRGSP)"/>
            <person name="Matsumoto T."/>
            <person name="Wu J."/>
            <person name="Kanamori H."/>
            <person name="Katayose Y."/>
            <person name="Fujisawa M."/>
            <person name="Namiki N."/>
            <person name="Mizuno H."/>
            <person name="Yamamoto K."/>
            <person name="Antonio B.A."/>
            <person name="Baba T."/>
            <person name="Sakata K."/>
            <person name="Nagamura Y."/>
            <person name="Aoki H."/>
            <person name="Arikawa K."/>
            <person name="Arita K."/>
            <person name="Bito T."/>
            <person name="Chiden Y."/>
            <person name="Fujitsuka N."/>
            <person name="Fukunaka R."/>
            <person name="Hamada M."/>
            <person name="Harada C."/>
            <person name="Hayashi A."/>
            <person name="Hijishita S."/>
            <person name="Honda M."/>
            <person name="Hosokawa S."/>
            <person name="Ichikawa Y."/>
            <person name="Idonuma A."/>
            <person name="Iijima M."/>
            <person name="Ikeda M."/>
            <person name="Ikeno M."/>
            <person name="Ito K."/>
            <person name="Ito S."/>
            <person name="Ito T."/>
            <person name="Ito Y."/>
            <person name="Ito Y."/>
            <person name="Iwabuchi A."/>
            <person name="Kamiya K."/>
            <person name="Karasawa W."/>
            <person name="Kurita K."/>
            <person name="Katagiri S."/>
            <person name="Kikuta A."/>
            <person name="Kobayashi H."/>
            <person name="Kobayashi N."/>
            <person name="Machita K."/>
            <person name="Maehara T."/>
            <person name="Masukawa M."/>
            <person name="Mizubayashi T."/>
            <person name="Mukai Y."/>
            <person name="Nagasaki H."/>
            <person name="Nagata Y."/>
            <person name="Naito S."/>
            <person name="Nakashima M."/>
            <person name="Nakama Y."/>
            <person name="Nakamichi Y."/>
            <person name="Nakamura M."/>
            <person name="Meguro A."/>
            <person name="Negishi M."/>
            <person name="Ohta I."/>
            <person name="Ohta T."/>
            <person name="Okamoto M."/>
            <person name="Ono N."/>
            <person name="Saji S."/>
            <person name="Sakaguchi M."/>
            <person name="Sakai K."/>
            <person name="Shibata M."/>
            <person name="Shimokawa T."/>
            <person name="Song J."/>
            <person name="Takazaki Y."/>
            <person name="Terasawa K."/>
            <person name="Tsugane M."/>
            <person name="Tsuji K."/>
            <person name="Ueda S."/>
            <person name="Waki K."/>
            <person name="Yamagata H."/>
            <person name="Yamamoto M."/>
            <person name="Yamamoto S."/>
            <person name="Yamane H."/>
            <person name="Yoshiki S."/>
            <person name="Yoshihara R."/>
            <person name="Yukawa K."/>
            <person name="Zhong H."/>
            <person name="Yano M."/>
            <person name="Yuan Q."/>
            <person name="Ouyang S."/>
            <person name="Liu J."/>
            <person name="Jones K.M."/>
            <person name="Gansberger K."/>
            <person name="Moffat K."/>
            <person name="Hill J."/>
            <person name="Bera J."/>
            <person name="Fadrosh D."/>
            <person name="Jin S."/>
            <person name="Johri S."/>
            <person name="Kim M."/>
            <person name="Overton L."/>
            <person name="Reardon M."/>
            <person name="Tsitrin T."/>
            <person name="Vuong H."/>
            <person name="Weaver B."/>
            <person name="Ciecko A."/>
            <person name="Tallon L."/>
            <person name="Jackson J."/>
            <person name="Pai G."/>
            <person name="Aken S.V."/>
            <person name="Utterback T."/>
            <person name="Reidmuller S."/>
            <person name="Feldblyum T."/>
            <person name="Hsiao J."/>
            <person name="Zismann V."/>
            <person name="Iobst S."/>
            <person name="de Vazeille A.R."/>
            <person name="Buell C.R."/>
            <person name="Ying K."/>
            <person name="Li Y."/>
            <person name="Lu T."/>
            <person name="Huang Y."/>
            <person name="Zhao Q."/>
            <person name="Feng Q."/>
            <person name="Zhang L."/>
            <person name="Zhu J."/>
            <person name="Weng Q."/>
            <person name="Mu J."/>
            <person name="Lu Y."/>
            <person name="Fan D."/>
            <person name="Liu Y."/>
            <person name="Guan J."/>
            <person name="Zhang Y."/>
            <person name="Yu S."/>
            <person name="Liu X."/>
            <person name="Zhang Y."/>
            <person name="Hong G."/>
            <person name="Han B."/>
            <person name="Choisne N."/>
            <person name="Demange N."/>
            <person name="Orjeda G."/>
            <person name="Samain S."/>
            <person name="Cattolico L."/>
            <person name="Pelletier E."/>
            <person name="Couloux A."/>
            <person name="Segurens B."/>
            <person name="Wincker P."/>
            <person name="D'Hont A."/>
            <person name="Scarpelli C."/>
            <person name="Weissenbach J."/>
            <person name="Salanoubat M."/>
            <person name="Quetier F."/>
            <person name="Yu Y."/>
            <person name="Kim H.R."/>
            <person name="Rambo T."/>
            <person name="Currie J."/>
            <person name="Collura K."/>
            <person name="Luo M."/>
            <person name="Yang T."/>
            <person name="Ammiraju J.S.S."/>
            <person name="Engler F."/>
            <person name="Soderlund C."/>
            <person name="Wing R.A."/>
            <person name="Palmer L.E."/>
            <person name="de la Bastide M."/>
            <person name="Spiegel L."/>
            <person name="Nascimento L."/>
            <person name="Zutavern T."/>
            <person name="O'Shaughnessy A."/>
            <person name="Dike S."/>
            <person name="Dedhia N."/>
            <person name="Preston R."/>
            <person name="Balija V."/>
            <person name="McCombie W.R."/>
            <person name="Chow T."/>
            <person name="Chen H."/>
            <person name="Chung M."/>
            <person name="Chen C."/>
            <person name="Shaw J."/>
            <person name="Wu H."/>
            <person name="Hsiao K."/>
            <person name="Chao Y."/>
            <person name="Chu M."/>
            <person name="Cheng C."/>
            <person name="Hour A."/>
            <person name="Lee P."/>
            <person name="Lin S."/>
            <person name="Lin Y."/>
            <person name="Liou J."/>
            <person name="Liu S."/>
            <person name="Hsing Y."/>
            <person name="Raghuvanshi S."/>
            <person name="Mohanty A."/>
            <person name="Bharti A.K."/>
            <person name="Gaur A."/>
            <person name="Gupta V."/>
            <person name="Kumar D."/>
            <person name="Ravi V."/>
            <person name="Vij S."/>
            <person name="Kapur A."/>
            <person name="Khurana P."/>
            <person name="Khurana P."/>
            <person name="Khurana J.P."/>
            <person name="Tyagi A.K."/>
            <person name="Gaikwad K."/>
            <person name="Singh A."/>
            <person name="Dalal V."/>
            <person name="Srivastava S."/>
            <person name="Dixit A."/>
            <person name="Pal A.K."/>
            <person name="Ghazi I.A."/>
            <person name="Yadav M."/>
            <person name="Pandit A."/>
            <person name="Bhargava A."/>
            <person name="Sureshbabu K."/>
            <person name="Batra K."/>
            <person name="Sharma T.R."/>
            <person name="Mohapatra T."/>
            <person name="Singh N.K."/>
            <person name="Messing J."/>
            <person name="Nelson A.B."/>
            <person name="Fuks G."/>
            <person name="Kavchok S."/>
            <person name="Keizer G."/>
            <person name="Linton E."/>
            <person name="Llaca V."/>
            <person name="Song R."/>
            <person name="Tanyolac B."/>
            <person name="Young S."/>
            <person name="Ho-Il K."/>
            <person name="Hahn J.H."/>
            <person name="Sangsakoo G."/>
            <person name="Vanavichit A."/>
            <person name="de Mattos Luiz.A.T."/>
            <person name="Zimmer P.D."/>
            <person name="Malone G."/>
            <person name="Dellagostin O."/>
            <person name="de Oliveira A.C."/>
            <person name="Bevan M."/>
            <person name="Bancroft I."/>
            <person name="Minx P."/>
            <person name="Cordum H."/>
            <person name="Wilson R."/>
            <person name="Cheng Z."/>
            <person name="Jin W."/>
            <person name="Jiang J."/>
            <person name="Leong S.A."/>
            <person name="Iwama H."/>
            <person name="Gojobori T."/>
            <person name="Itoh T."/>
            <person name="Niimura Y."/>
            <person name="Fujii Y."/>
            <person name="Habara T."/>
            <person name="Sakai H."/>
            <person name="Sato Y."/>
            <person name="Wilson G."/>
            <person name="Kumar K."/>
            <person name="McCouch S."/>
            <person name="Juretic N."/>
            <person name="Hoen D."/>
            <person name="Wright S."/>
            <person name="Bruskiewich R."/>
            <person name="Bureau T."/>
            <person name="Miyao A."/>
            <person name="Hirochika H."/>
            <person name="Nishikawa T."/>
            <person name="Kadowaki K."/>
            <person name="Sugiura M."/>
            <person name="Burr B."/>
            <person name="Sasaki T."/>
        </authorList>
    </citation>
    <scope>NUCLEOTIDE SEQUENCE [LARGE SCALE GENOMIC DNA]</scope>
    <source>
        <strain evidence="2">cv. Nipponbare</strain>
    </source>
</reference>
<accession>A0A0P0W9D4</accession>
<reference evidence="1 2" key="2">
    <citation type="journal article" date="2013" name="Plant Cell Physiol.">
        <title>Rice Annotation Project Database (RAP-DB): an integrative and interactive database for rice genomics.</title>
        <authorList>
            <person name="Sakai H."/>
            <person name="Lee S.S."/>
            <person name="Tanaka T."/>
            <person name="Numa H."/>
            <person name="Kim J."/>
            <person name="Kawahara Y."/>
            <person name="Wakimoto H."/>
            <person name="Yang C.C."/>
            <person name="Iwamoto M."/>
            <person name="Abe T."/>
            <person name="Yamada Y."/>
            <person name="Muto A."/>
            <person name="Inokuchi H."/>
            <person name="Ikemura T."/>
            <person name="Matsumoto T."/>
            <person name="Sasaki T."/>
            <person name="Itoh T."/>
        </authorList>
    </citation>
    <scope>NUCLEOTIDE SEQUENCE [LARGE SCALE GENOMIC DNA]</scope>
    <source>
        <strain evidence="2">cv. Nipponbare</strain>
    </source>
</reference>
<gene>
    <name evidence="1" type="ordered locus">Os04g0377166</name>
    <name evidence="1" type="ORF">OSNPB_040377166</name>
</gene>
<dbReference type="InParanoid" id="A0A0P0W9D4"/>
<proteinExistence type="predicted"/>
<organism evidence="1 2">
    <name type="scientific">Oryza sativa subsp. japonica</name>
    <name type="common">Rice</name>
    <dbReference type="NCBI Taxonomy" id="39947"/>
    <lineage>
        <taxon>Eukaryota</taxon>
        <taxon>Viridiplantae</taxon>
        <taxon>Streptophyta</taxon>
        <taxon>Embryophyta</taxon>
        <taxon>Tracheophyta</taxon>
        <taxon>Spermatophyta</taxon>
        <taxon>Magnoliopsida</taxon>
        <taxon>Liliopsida</taxon>
        <taxon>Poales</taxon>
        <taxon>Poaceae</taxon>
        <taxon>BOP clade</taxon>
        <taxon>Oryzoideae</taxon>
        <taxon>Oryzeae</taxon>
        <taxon>Oryzinae</taxon>
        <taxon>Oryza</taxon>
        <taxon>Oryza sativa</taxon>
    </lineage>
</organism>
<keyword evidence="2" id="KW-1185">Reference proteome</keyword>
<evidence type="ECO:0000313" key="1">
    <source>
        <dbReference type="EMBL" id="BAS88860.1"/>
    </source>
</evidence>
<evidence type="ECO:0000313" key="2">
    <source>
        <dbReference type="Proteomes" id="UP000059680"/>
    </source>
</evidence>
<reference evidence="1 2" key="3">
    <citation type="journal article" date="2013" name="Rice">
        <title>Improvement of the Oryza sativa Nipponbare reference genome using next generation sequence and optical map data.</title>
        <authorList>
            <person name="Kawahara Y."/>
            <person name="de la Bastide M."/>
            <person name="Hamilton J.P."/>
            <person name="Kanamori H."/>
            <person name="McCombie W.R."/>
            <person name="Ouyang S."/>
            <person name="Schwartz D.C."/>
            <person name="Tanaka T."/>
            <person name="Wu J."/>
            <person name="Zhou S."/>
            <person name="Childs K.L."/>
            <person name="Davidson R.M."/>
            <person name="Lin H."/>
            <person name="Quesada-Ocampo L."/>
            <person name="Vaillancourt B."/>
            <person name="Sakai H."/>
            <person name="Lee S.S."/>
            <person name="Kim J."/>
            <person name="Numa H."/>
            <person name="Itoh T."/>
            <person name="Buell C.R."/>
            <person name="Matsumoto T."/>
        </authorList>
    </citation>
    <scope>NUCLEOTIDE SEQUENCE [LARGE SCALE GENOMIC DNA]</scope>
    <source>
        <strain evidence="2">cv. Nipponbare</strain>
    </source>
</reference>